<evidence type="ECO:0000256" key="1">
    <source>
        <dbReference type="ARBA" id="ARBA00004232"/>
    </source>
</evidence>
<dbReference type="GO" id="GO:0005737">
    <property type="term" value="C:cytoplasm"/>
    <property type="evidence" value="ECO:0007669"/>
    <property type="project" value="UniProtKB-SubCell"/>
</dbReference>
<dbReference type="GO" id="GO:0006629">
    <property type="term" value="P:lipid metabolic process"/>
    <property type="evidence" value="ECO:0007669"/>
    <property type="project" value="UniProtKB-KW"/>
</dbReference>
<sequence>MGDTSSHGMEDTEAEDLRAFERRLVEVVTTEKSNTFRWRLVLGAIFACSAISACHWMRDAKDSESLVFRILSSHSAFALSVATVCLLIMYGFNHAAKQDPAILRNTREMLSPFRLNCDNKGRLISLPSPNE</sequence>
<evidence type="ECO:0000256" key="8">
    <source>
        <dbReference type="ARBA" id="ARBA00023136"/>
    </source>
</evidence>
<dbReference type="PANTHER" id="PTHR20996">
    <property type="entry name" value="NUCLEAR ENVELOPE PHOSPHATASE-REGULATORY SUBUNIT 1"/>
    <property type="match status" value="1"/>
</dbReference>
<evidence type="ECO:0000313" key="12">
    <source>
        <dbReference type="Proteomes" id="UP001652628"/>
    </source>
</evidence>
<dbReference type="GO" id="GO:0071595">
    <property type="term" value="C:Nem1-Spo7 phosphatase complex"/>
    <property type="evidence" value="ECO:0007669"/>
    <property type="project" value="InterPro"/>
</dbReference>
<evidence type="ECO:0000256" key="6">
    <source>
        <dbReference type="ARBA" id="ARBA00022989"/>
    </source>
</evidence>
<protein>
    <recommendedName>
        <fullName evidence="10">Transmembrane protein 188</fullName>
    </recommendedName>
</protein>
<keyword evidence="5 11" id="KW-0812">Transmembrane</keyword>
<evidence type="ECO:0000256" key="4">
    <source>
        <dbReference type="ARBA" id="ARBA00022490"/>
    </source>
</evidence>
<evidence type="ECO:0000313" key="15">
    <source>
        <dbReference type="RefSeq" id="XP_016944286.2"/>
    </source>
</evidence>
<gene>
    <name evidence="13 14 15" type="primary">Cnep1r1</name>
</gene>
<comment type="similarity">
    <text evidence="3">Belongs to the CNEP1R1 family.</text>
</comment>
<dbReference type="RefSeq" id="XP_016944284.2">
    <property type="nucleotide sequence ID" value="XM_017088795.4"/>
</dbReference>
<evidence type="ECO:0000256" key="3">
    <source>
        <dbReference type="ARBA" id="ARBA00010998"/>
    </source>
</evidence>
<keyword evidence="9" id="KW-0539">Nucleus</keyword>
<feature type="transmembrane region" description="Helical" evidence="11">
    <location>
        <begin position="40"/>
        <end position="58"/>
    </location>
</feature>
<keyword evidence="6 11" id="KW-1133">Transmembrane helix</keyword>
<reference evidence="13 14" key="1">
    <citation type="submission" date="2025-05" db="UniProtKB">
        <authorList>
            <consortium name="RefSeq"/>
        </authorList>
    </citation>
    <scope>IDENTIFICATION</scope>
</reference>
<organism evidence="12 14">
    <name type="scientific">Drosophila suzukii</name>
    <name type="common">Spotted-wing drosophila fruit fly</name>
    <dbReference type="NCBI Taxonomy" id="28584"/>
    <lineage>
        <taxon>Eukaryota</taxon>
        <taxon>Metazoa</taxon>
        <taxon>Ecdysozoa</taxon>
        <taxon>Arthropoda</taxon>
        <taxon>Hexapoda</taxon>
        <taxon>Insecta</taxon>
        <taxon>Pterygota</taxon>
        <taxon>Neoptera</taxon>
        <taxon>Endopterygota</taxon>
        <taxon>Diptera</taxon>
        <taxon>Brachycera</taxon>
        <taxon>Muscomorpha</taxon>
        <taxon>Ephydroidea</taxon>
        <taxon>Drosophilidae</taxon>
        <taxon>Drosophila</taxon>
        <taxon>Sophophora</taxon>
    </lineage>
</organism>
<accession>A0AB39ZVV5</accession>
<name>A0AB39ZVV5_DROSZ</name>
<evidence type="ECO:0000256" key="10">
    <source>
        <dbReference type="ARBA" id="ARBA00030458"/>
    </source>
</evidence>
<comment type="subcellular location">
    <subcellularLocation>
        <location evidence="2">Cytoplasm</location>
    </subcellularLocation>
    <subcellularLocation>
        <location evidence="1">Nucleus membrane</location>
        <topology evidence="1">Multi-pass membrane protein</topology>
    </subcellularLocation>
</comment>
<evidence type="ECO:0000256" key="11">
    <source>
        <dbReference type="SAM" id="Phobius"/>
    </source>
</evidence>
<keyword evidence="12" id="KW-1185">Reference proteome</keyword>
<dbReference type="GeneID" id="108020473"/>
<feature type="transmembrane region" description="Helical" evidence="11">
    <location>
        <begin position="70"/>
        <end position="92"/>
    </location>
</feature>
<evidence type="ECO:0000256" key="7">
    <source>
        <dbReference type="ARBA" id="ARBA00023098"/>
    </source>
</evidence>
<dbReference type="Proteomes" id="UP001652628">
    <property type="component" value="Chromosome X"/>
</dbReference>
<evidence type="ECO:0000256" key="2">
    <source>
        <dbReference type="ARBA" id="ARBA00004496"/>
    </source>
</evidence>
<evidence type="ECO:0000256" key="9">
    <source>
        <dbReference type="ARBA" id="ARBA00023242"/>
    </source>
</evidence>
<proteinExistence type="inferred from homology"/>
<dbReference type="InterPro" id="IPR019168">
    <property type="entry name" value="NEP1-R1"/>
</dbReference>
<keyword evidence="8 11" id="KW-0472">Membrane</keyword>
<dbReference type="AlphaFoldDB" id="A0AB39ZVV5"/>
<dbReference type="CTD" id="255919"/>
<keyword evidence="4" id="KW-0963">Cytoplasm</keyword>
<dbReference type="GO" id="GO:0031965">
    <property type="term" value="C:nuclear membrane"/>
    <property type="evidence" value="ECO:0007669"/>
    <property type="project" value="UniProtKB-SubCell"/>
</dbReference>
<evidence type="ECO:0000313" key="13">
    <source>
        <dbReference type="RefSeq" id="XP_016944284.2"/>
    </source>
</evidence>
<dbReference type="Pfam" id="PF09771">
    <property type="entry name" value="Tmemb_18A"/>
    <property type="match status" value="1"/>
</dbReference>
<evidence type="ECO:0000313" key="14">
    <source>
        <dbReference type="RefSeq" id="XP_016944285.2"/>
    </source>
</evidence>
<dbReference type="RefSeq" id="XP_016944285.2">
    <property type="nucleotide sequence ID" value="XM_017088796.4"/>
</dbReference>
<dbReference type="PANTHER" id="PTHR20996:SF1">
    <property type="entry name" value="NUCLEAR ENVELOPE PHOSPHATASE-REGULATORY SUBUNIT 1"/>
    <property type="match status" value="1"/>
</dbReference>
<keyword evidence="7" id="KW-0443">Lipid metabolism</keyword>
<evidence type="ECO:0000256" key="5">
    <source>
        <dbReference type="ARBA" id="ARBA00022692"/>
    </source>
</evidence>
<dbReference type="RefSeq" id="XP_016944286.2">
    <property type="nucleotide sequence ID" value="XM_017088797.4"/>
</dbReference>